<name>A0A1B0B2A7_9MUSC</name>
<evidence type="ECO:0000313" key="4">
    <source>
        <dbReference type="Proteomes" id="UP000092460"/>
    </source>
</evidence>
<evidence type="ECO:0000256" key="1">
    <source>
        <dbReference type="ARBA" id="ARBA00038279"/>
    </source>
</evidence>
<dbReference type="GO" id="GO:0015030">
    <property type="term" value="C:Cajal body"/>
    <property type="evidence" value="ECO:0007669"/>
    <property type="project" value="TreeGrafter"/>
</dbReference>
<dbReference type="GO" id="GO:0030576">
    <property type="term" value="P:Cajal body organization"/>
    <property type="evidence" value="ECO:0007669"/>
    <property type="project" value="TreeGrafter"/>
</dbReference>
<protein>
    <recommendedName>
        <fullName evidence="2">WD repeat-containing protein 79</fullName>
    </recommendedName>
</protein>
<dbReference type="InterPro" id="IPR051150">
    <property type="entry name" value="SWT21/TCAB1_mRNA_Telomere"/>
</dbReference>
<dbReference type="VEuPathDB" id="VectorBase:GPPI016585"/>
<dbReference type="EnsemblMetazoa" id="GPPI016585-RA">
    <property type="protein sequence ID" value="GPPI016585-PA"/>
    <property type="gene ID" value="GPPI016585"/>
</dbReference>
<proteinExistence type="inferred from homology"/>
<dbReference type="GO" id="GO:0003723">
    <property type="term" value="F:RNA binding"/>
    <property type="evidence" value="ECO:0007669"/>
    <property type="project" value="TreeGrafter"/>
</dbReference>
<sequence>MSSPSNVVQLRTQKLFELRQKYKEYETSMTNSSFPQTFSEDKHIIRPQEAGRYDTGSDILSRVIRSLKQVPFTGEFVIEPRKCPNKPTRNTVPEATESEDSILNNNVSLSKLNLSEIEHPVNKTTESYSSIANNSGFSLNTSLNGETSESIAQSSVPMQESACEEESIIAVEDDDDEEKSTLQIDIGDEETLSYSKSLTQMNGENSSITLKQNNKKRIDKCKVQNGENIENDFRFAQNVCCNVSTHPIDESTHKSISISSNIEKKEKGIEHKTAEIPPVKIRDVGMQNEDEVSDEEATSLTINENSSMQAKEFCNASEITANVCEDIDMQDNDLLFQEKSALFQQPLLELGRRLWASTAQEQHYTKGCLWSPDGTCLLLPVNLDGMHILELPQDLYNTKQLDSKRSLSSLPSAIHIKEGGTVYDCVWYPFMDSSDPATCCWLASRQHEPIHMWDAFTGELRCTYRGYDEVDEVEPAISLLFSNDGQKVMGGYKKSIKIFDTNIPGRKCSNITVKQTVSCFAVTAENNHCVSTGSWNAHIYHYDLRAPKLGPLFTLGGHTGGITWLRYFLINDSNWYLFSGARKDNNILQWDMRNYTQPVSIFERNVNTNQRIYFDLKREWLVSGDTTGSLKIWNLEDSAKTAQLPIHADCCNGANFHPSLPILATSSGQYHFVDVTQDEKETKHKKQVKETEKFVDYENSVVLLWLGNVPPSM</sequence>
<dbReference type="SMART" id="SM00320">
    <property type="entry name" value="WD40"/>
    <property type="match status" value="5"/>
</dbReference>
<evidence type="ECO:0000313" key="3">
    <source>
        <dbReference type="EnsemblMetazoa" id="GPPI016585-PA"/>
    </source>
</evidence>
<comment type="similarity">
    <text evidence="1">Belongs to the TCAB1 family.</text>
</comment>
<dbReference type="SUPFAM" id="SSF50978">
    <property type="entry name" value="WD40 repeat-like"/>
    <property type="match status" value="1"/>
</dbReference>
<dbReference type="PANTHER" id="PTHR13211">
    <property type="entry name" value="TELOMERASE CAJAL BODY PROTEIN 1"/>
    <property type="match status" value="1"/>
</dbReference>
<dbReference type="PANTHER" id="PTHR13211:SF0">
    <property type="entry name" value="TELOMERASE CAJAL BODY PROTEIN 1"/>
    <property type="match status" value="1"/>
</dbReference>
<dbReference type="Gene3D" id="2.130.10.10">
    <property type="entry name" value="YVTN repeat-like/Quinoprotein amine dehydrogenase"/>
    <property type="match status" value="1"/>
</dbReference>
<dbReference type="EMBL" id="JXJN01007539">
    <property type="status" value="NOT_ANNOTATED_CDS"/>
    <property type="molecule type" value="Genomic_DNA"/>
</dbReference>
<dbReference type="InterPro" id="IPR001680">
    <property type="entry name" value="WD40_rpt"/>
</dbReference>
<dbReference type="STRING" id="67801.A0A1B0B2A7"/>
<dbReference type="Proteomes" id="UP000092460">
    <property type="component" value="Unassembled WGS sequence"/>
</dbReference>
<accession>A0A1B0B2A7</accession>
<dbReference type="Pfam" id="PF00400">
    <property type="entry name" value="WD40"/>
    <property type="match status" value="1"/>
</dbReference>
<evidence type="ECO:0000256" key="2">
    <source>
        <dbReference type="ARBA" id="ARBA00041558"/>
    </source>
</evidence>
<keyword evidence="4" id="KW-1185">Reference proteome</keyword>
<organism evidence="3 4">
    <name type="scientific">Glossina palpalis gambiensis</name>
    <dbReference type="NCBI Taxonomy" id="67801"/>
    <lineage>
        <taxon>Eukaryota</taxon>
        <taxon>Metazoa</taxon>
        <taxon>Ecdysozoa</taxon>
        <taxon>Arthropoda</taxon>
        <taxon>Hexapoda</taxon>
        <taxon>Insecta</taxon>
        <taxon>Pterygota</taxon>
        <taxon>Neoptera</taxon>
        <taxon>Endopterygota</taxon>
        <taxon>Diptera</taxon>
        <taxon>Brachycera</taxon>
        <taxon>Muscomorpha</taxon>
        <taxon>Hippoboscoidea</taxon>
        <taxon>Glossinidae</taxon>
        <taxon>Glossina</taxon>
    </lineage>
</organism>
<reference evidence="4" key="1">
    <citation type="submission" date="2015-01" db="EMBL/GenBank/DDBJ databases">
        <authorList>
            <person name="Aksoy S."/>
            <person name="Warren W."/>
            <person name="Wilson R.K."/>
        </authorList>
    </citation>
    <scope>NUCLEOTIDE SEQUENCE [LARGE SCALE GENOMIC DNA]</scope>
    <source>
        <strain evidence="4">IAEA</strain>
    </source>
</reference>
<dbReference type="AlphaFoldDB" id="A0A1B0B2A7"/>
<dbReference type="InterPro" id="IPR036322">
    <property type="entry name" value="WD40_repeat_dom_sf"/>
</dbReference>
<dbReference type="InterPro" id="IPR015943">
    <property type="entry name" value="WD40/YVTN_repeat-like_dom_sf"/>
</dbReference>
<reference evidence="3" key="2">
    <citation type="submission" date="2020-05" db="UniProtKB">
        <authorList>
            <consortium name="EnsemblMetazoa"/>
        </authorList>
    </citation>
    <scope>IDENTIFICATION</scope>
    <source>
        <strain evidence="3">IAEA</strain>
    </source>
</reference>